<accession>A0A9K3MZV8</accession>
<proteinExistence type="predicted"/>
<sequence>MPMVPHGPRPGGSRVGVHEQQIQQQPVLHMQQQTVPYGPMSHHAPMSYLYDVGM</sequence>
<name>A0A9K3MZV8_HELAN</name>
<dbReference type="EMBL" id="MNCJ02000326">
    <property type="protein sequence ID" value="KAF5781897.1"/>
    <property type="molecule type" value="Genomic_DNA"/>
</dbReference>
<comment type="caution">
    <text evidence="2">The sequence shown here is derived from an EMBL/GenBank/DDBJ whole genome shotgun (WGS) entry which is preliminary data.</text>
</comment>
<reference evidence="2" key="2">
    <citation type="submission" date="2020-06" db="EMBL/GenBank/DDBJ databases">
        <title>Helianthus annuus Genome sequencing and assembly Release 2.</title>
        <authorList>
            <person name="Gouzy J."/>
            <person name="Langlade N."/>
            <person name="Munos S."/>
        </authorList>
    </citation>
    <scope>NUCLEOTIDE SEQUENCE</scope>
    <source>
        <tissue evidence="2">Leaves</tissue>
    </source>
</reference>
<dbReference type="Proteomes" id="UP000215914">
    <property type="component" value="Unassembled WGS sequence"/>
</dbReference>
<organism evidence="2 3">
    <name type="scientific">Helianthus annuus</name>
    <name type="common">Common sunflower</name>
    <dbReference type="NCBI Taxonomy" id="4232"/>
    <lineage>
        <taxon>Eukaryota</taxon>
        <taxon>Viridiplantae</taxon>
        <taxon>Streptophyta</taxon>
        <taxon>Embryophyta</taxon>
        <taxon>Tracheophyta</taxon>
        <taxon>Spermatophyta</taxon>
        <taxon>Magnoliopsida</taxon>
        <taxon>eudicotyledons</taxon>
        <taxon>Gunneridae</taxon>
        <taxon>Pentapetalae</taxon>
        <taxon>asterids</taxon>
        <taxon>campanulids</taxon>
        <taxon>Asterales</taxon>
        <taxon>Asteraceae</taxon>
        <taxon>Asteroideae</taxon>
        <taxon>Heliantheae alliance</taxon>
        <taxon>Heliantheae</taxon>
        <taxon>Helianthus</taxon>
    </lineage>
</organism>
<feature type="region of interest" description="Disordered" evidence="1">
    <location>
        <begin position="1"/>
        <end position="20"/>
    </location>
</feature>
<dbReference type="AlphaFoldDB" id="A0A9K3MZV8"/>
<evidence type="ECO:0000313" key="2">
    <source>
        <dbReference type="EMBL" id="KAF5781897.1"/>
    </source>
</evidence>
<protein>
    <submittedName>
        <fullName evidence="2">Uncharacterized protein</fullName>
    </submittedName>
</protein>
<gene>
    <name evidence="2" type="ORF">HanXRQr2_Chr11g0489221</name>
</gene>
<evidence type="ECO:0000313" key="3">
    <source>
        <dbReference type="Proteomes" id="UP000215914"/>
    </source>
</evidence>
<keyword evidence="3" id="KW-1185">Reference proteome</keyword>
<dbReference type="Gramene" id="mRNA:HanXRQr2_Chr11g0489221">
    <property type="protein sequence ID" value="mRNA:HanXRQr2_Chr11g0489221"/>
    <property type="gene ID" value="HanXRQr2_Chr11g0489221"/>
</dbReference>
<reference evidence="2" key="1">
    <citation type="journal article" date="2017" name="Nature">
        <title>The sunflower genome provides insights into oil metabolism, flowering and Asterid evolution.</title>
        <authorList>
            <person name="Badouin H."/>
            <person name="Gouzy J."/>
            <person name="Grassa C.J."/>
            <person name="Murat F."/>
            <person name="Staton S.E."/>
            <person name="Cottret L."/>
            <person name="Lelandais-Briere C."/>
            <person name="Owens G.L."/>
            <person name="Carrere S."/>
            <person name="Mayjonade B."/>
            <person name="Legrand L."/>
            <person name="Gill N."/>
            <person name="Kane N.C."/>
            <person name="Bowers J.E."/>
            <person name="Hubner S."/>
            <person name="Bellec A."/>
            <person name="Berard A."/>
            <person name="Berges H."/>
            <person name="Blanchet N."/>
            <person name="Boniface M.C."/>
            <person name="Brunel D."/>
            <person name="Catrice O."/>
            <person name="Chaidir N."/>
            <person name="Claudel C."/>
            <person name="Donnadieu C."/>
            <person name="Faraut T."/>
            <person name="Fievet G."/>
            <person name="Helmstetter N."/>
            <person name="King M."/>
            <person name="Knapp S.J."/>
            <person name="Lai Z."/>
            <person name="Le Paslier M.C."/>
            <person name="Lippi Y."/>
            <person name="Lorenzon L."/>
            <person name="Mandel J.R."/>
            <person name="Marage G."/>
            <person name="Marchand G."/>
            <person name="Marquand E."/>
            <person name="Bret-Mestries E."/>
            <person name="Morien E."/>
            <person name="Nambeesan S."/>
            <person name="Nguyen T."/>
            <person name="Pegot-Espagnet P."/>
            <person name="Pouilly N."/>
            <person name="Raftis F."/>
            <person name="Sallet E."/>
            <person name="Schiex T."/>
            <person name="Thomas J."/>
            <person name="Vandecasteele C."/>
            <person name="Vares D."/>
            <person name="Vear F."/>
            <person name="Vautrin S."/>
            <person name="Crespi M."/>
            <person name="Mangin B."/>
            <person name="Burke J.M."/>
            <person name="Salse J."/>
            <person name="Munos S."/>
            <person name="Vincourt P."/>
            <person name="Rieseberg L.H."/>
            <person name="Langlade N.B."/>
        </authorList>
    </citation>
    <scope>NUCLEOTIDE SEQUENCE</scope>
    <source>
        <tissue evidence="2">Leaves</tissue>
    </source>
</reference>
<evidence type="ECO:0000256" key="1">
    <source>
        <dbReference type="SAM" id="MobiDB-lite"/>
    </source>
</evidence>